<dbReference type="Proteomes" id="UP001458880">
    <property type="component" value="Unassembled WGS sequence"/>
</dbReference>
<evidence type="ECO:0000313" key="2">
    <source>
        <dbReference type="Proteomes" id="UP001458880"/>
    </source>
</evidence>
<protein>
    <submittedName>
        <fullName evidence="1">Uncharacterized protein</fullName>
    </submittedName>
</protein>
<gene>
    <name evidence="1" type="ORF">QE152_g34884</name>
</gene>
<dbReference type="PANTHER" id="PTHR47331:SF5">
    <property type="entry name" value="RIBONUCLEASE H"/>
    <property type="match status" value="1"/>
</dbReference>
<reference evidence="1 2" key="1">
    <citation type="journal article" date="2024" name="BMC Genomics">
        <title>De novo assembly and annotation of Popillia japonica's genome with initial clues to its potential as an invasive pest.</title>
        <authorList>
            <person name="Cucini C."/>
            <person name="Boschi S."/>
            <person name="Funari R."/>
            <person name="Cardaioli E."/>
            <person name="Iannotti N."/>
            <person name="Marturano G."/>
            <person name="Paoli F."/>
            <person name="Bruttini M."/>
            <person name="Carapelli A."/>
            <person name="Frati F."/>
            <person name="Nardi F."/>
        </authorList>
    </citation>
    <scope>NUCLEOTIDE SEQUENCE [LARGE SCALE GENOMIC DNA]</scope>
    <source>
        <strain evidence="1">DMR45628</strain>
    </source>
</reference>
<name>A0AAW1IT51_POPJA</name>
<proteinExistence type="predicted"/>
<sequence>MENYWKQEEIIPVNESVKQTTNECEEHFLKTHTRDSNGRYNVSLPFKDNQSKLGNSLEIATQRFKNLERKLQRDNSLKSSYADFLREYEALGHMTNIIPPDNDSNAQYYLPHREYEALGHMTNIIPPDNDSNAQYYLPHQFLLTTIRTLSITYRIIVF</sequence>
<dbReference type="AlphaFoldDB" id="A0AAW1IT51"/>
<organism evidence="1 2">
    <name type="scientific">Popillia japonica</name>
    <name type="common">Japanese beetle</name>
    <dbReference type="NCBI Taxonomy" id="7064"/>
    <lineage>
        <taxon>Eukaryota</taxon>
        <taxon>Metazoa</taxon>
        <taxon>Ecdysozoa</taxon>
        <taxon>Arthropoda</taxon>
        <taxon>Hexapoda</taxon>
        <taxon>Insecta</taxon>
        <taxon>Pterygota</taxon>
        <taxon>Neoptera</taxon>
        <taxon>Endopterygota</taxon>
        <taxon>Coleoptera</taxon>
        <taxon>Polyphaga</taxon>
        <taxon>Scarabaeiformia</taxon>
        <taxon>Scarabaeidae</taxon>
        <taxon>Rutelinae</taxon>
        <taxon>Popillia</taxon>
    </lineage>
</organism>
<dbReference type="PANTHER" id="PTHR47331">
    <property type="entry name" value="PHD-TYPE DOMAIN-CONTAINING PROTEIN"/>
    <property type="match status" value="1"/>
</dbReference>
<accession>A0AAW1IT51</accession>
<evidence type="ECO:0000313" key="1">
    <source>
        <dbReference type="EMBL" id="KAK9692830.1"/>
    </source>
</evidence>
<comment type="caution">
    <text evidence="1">The sequence shown here is derived from an EMBL/GenBank/DDBJ whole genome shotgun (WGS) entry which is preliminary data.</text>
</comment>
<dbReference type="EMBL" id="JASPKY010000565">
    <property type="protein sequence ID" value="KAK9692830.1"/>
    <property type="molecule type" value="Genomic_DNA"/>
</dbReference>
<keyword evidence="2" id="KW-1185">Reference proteome</keyword>